<feature type="compositionally biased region" description="Basic residues" evidence="1">
    <location>
        <begin position="128"/>
        <end position="141"/>
    </location>
</feature>
<dbReference type="GeneID" id="9688529"/>
<sequence>MFDAYDRDRDGALSLSEFTRAHAASRGTFAPLAELYATLRPHIVPAYVVMRTLRERGTTDWAFMDAGESVGEAKGGSENEEAAAASRRRLVAVKRADDERYDAFDSVCEVTTAATTKTKTASAVEHARRSRRKAERRRPKPPRSVDVDSAF</sequence>
<dbReference type="AlphaFoldDB" id="C1N510"/>
<protein>
    <submittedName>
        <fullName evidence="3">Predicted protein</fullName>
    </submittedName>
</protein>
<dbReference type="InterPro" id="IPR002048">
    <property type="entry name" value="EF_hand_dom"/>
</dbReference>
<feature type="region of interest" description="Disordered" evidence="1">
    <location>
        <begin position="116"/>
        <end position="151"/>
    </location>
</feature>
<keyword evidence="4" id="KW-1185">Reference proteome</keyword>
<dbReference type="Proteomes" id="UP000001876">
    <property type="component" value="Unassembled WGS sequence"/>
</dbReference>
<reference evidence="3 4" key="1">
    <citation type="journal article" date="2009" name="Science">
        <title>Green evolution and dynamic adaptations revealed by genomes of the marine picoeukaryotes Micromonas.</title>
        <authorList>
            <person name="Worden A.Z."/>
            <person name="Lee J.H."/>
            <person name="Mock T."/>
            <person name="Rouze P."/>
            <person name="Simmons M.P."/>
            <person name="Aerts A.L."/>
            <person name="Allen A.E."/>
            <person name="Cuvelier M.L."/>
            <person name="Derelle E."/>
            <person name="Everett M.V."/>
            <person name="Foulon E."/>
            <person name="Grimwood J."/>
            <person name="Gundlach H."/>
            <person name="Henrissat B."/>
            <person name="Napoli C."/>
            <person name="McDonald S.M."/>
            <person name="Parker M.S."/>
            <person name="Rombauts S."/>
            <person name="Salamov A."/>
            <person name="Von Dassow P."/>
            <person name="Badger J.H."/>
            <person name="Coutinho P.M."/>
            <person name="Demir E."/>
            <person name="Dubchak I."/>
            <person name="Gentemann C."/>
            <person name="Eikrem W."/>
            <person name="Gready J.E."/>
            <person name="John U."/>
            <person name="Lanier W."/>
            <person name="Lindquist E.A."/>
            <person name="Lucas S."/>
            <person name="Mayer K.F."/>
            <person name="Moreau H."/>
            <person name="Not F."/>
            <person name="Otillar R."/>
            <person name="Panaud O."/>
            <person name="Pangilinan J."/>
            <person name="Paulsen I."/>
            <person name="Piegu B."/>
            <person name="Poliakov A."/>
            <person name="Robbens S."/>
            <person name="Schmutz J."/>
            <person name="Toulza E."/>
            <person name="Wyss T."/>
            <person name="Zelensky A."/>
            <person name="Zhou K."/>
            <person name="Armbrust E.V."/>
            <person name="Bhattacharya D."/>
            <person name="Goodenough U.W."/>
            <person name="Van de Peer Y."/>
            <person name="Grigoriev I.V."/>
        </authorList>
    </citation>
    <scope>NUCLEOTIDE SEQUENCE [LARGE SCALE GENOMIC DNA]</scope>
    <source>
        <strain evidence="3 4">CCMP1545</strain>
    </source>
</reference>
<name>C1N510_MICPC</name>
<dbReference type="InterPro" id="IPR018247">
    <property type="entry name" value="EF_Hand_1_Ca_BS"/>
</dbReference>
<evidence type="ECO:0000313" key="4">
    <source>
        <dbReference type="Proteomes" id="UP000001876"/>
    </source>
</evidence>
<evidence type="ECO:0000256" key="1">
    <source>
        <dbReference type="SAM" id="MobiDB-lite"/>
    </source>
</evidence>
<evidence type="ECO:0000259" key="2">
    <source>
        <dbReference type="PROSITE" id="PS50222"/>
    </source>
</evidence>
<dbReference type="EMBL" id="GG663747">
    <property type="protein sequence ID" value="EEH52826.1"/>
    <property type="molecule type" value="Genomic_DNA"/>
</dbReference>
<gene>
    <name evidence="3" type="ORF">MICPUCDRAFT_66900</name>
</gene>
<evidence type="ECO:0000313" key="3">
    <source>
        <dbReference type="EMBL" id="EEH52826.1"/>
    </source>
</evidence>
<dbReference type="GO" id="GO:0005509">
    <property type="term" value="F:calcium ion binding"/>
    <property type="evidence" value="ECO:0007669"/>
    <property type="project" value="InterPro"/>
</dbReference>
<dbReference type="PROSITE" id="PS00018">
    <property type="entry name" value="EF_HAND_1"/>
    <property type="match status" value="1"/>
</dbReference>
<dbReference type="PROSITE" id="PS50222">
    <property type="entry name" value="EF_HAND_2"/>
    <property type="match status" value="1"/>
</dbReference>
<feature type="domain" description="EF-hand" evidence="2">
    <location>
        <begin position="1"/>
        <end position="28"/>
    </location>
</feature>
<accession>C1N510</accession>
<dbReference type="KEGG" id="mpp:MICPUCDRAFT_66900"/>
<dbReference type="RefSeq" id="XP_003062887.1">
    <property type="nucleotide sequence ID" value="XM_003062841.1"/>
</dbReference>
<proteinExistence type="predicted"/>
<organism evidence="4">
    <name type="scientific">Micromonas pusilla (strain CCMP1545)</name>
    <name type="common">Picoplanktonic green alga</name>
    <dbReference type="NCBI Taxonomy" id="564608"/>
    <lineage>
        <taxon>Eukaryota</taxon>
        <taxon>Viridiplantae</taxon>
        <taxon>Chlorophyta</taxon>
        <taxon>Mamiellophyceae</taxon>
        <taxon>Mamiellales</taxon>
        <taxon>Mamiellaceae</taxon>
        <taxon>Micromonas</taxon>
    </lineage>
</organism>